<comment type="catalytic activity">
    <reaction evidence="2">
        <text>3-hydroxy-2-methylpropanoyl-CoA + H2O = 3-hydroxy-2-methylpropanoate + CoA + H(+)</text>
        <dbReference type="Rhea" id="RHEA:20888"/>
        <dbReference type="ChEBI" id="CHEBI:11805"/>
        <dbReference type="ChEBI" id="CHEBI:15377"/>
        <dbReference type="ChEBI" id="CHEBI:15378"/>
        <dbReference type="ChEBI" id="CHEBI:57287"/>
        <dbReference type="ChEBI" id="CHEBI:57340"/>
        <dbReference type="EC" id="3.1.2.4"/>
    </reaction>
</comment>
<gene>
    <name evidence="4" type="ORF">CQW23_12488</name>
</gene>
<dbReference type="GO" id="GO:0003860">
    <property type="term" value="F:3-hydroxyisobutyryl-CoA hydrolase activity"/>
    <property type="evidence" value="ECO:0007669"/>
    <property type="project" value="UniProtKB-UniRule"/>
</dbReference>
<dbReference type="InterPro" id="IPR029045">
    <property type="entry name" value="ClpP/crotonase-like_dom_sf"/>
</dbReference>
<dbReference type="Gene3D" id="3.90.226.10">
    <property type="entry name" value="2-enoyl-CoA Hydratase, Chain A, domain 1"/>
    <property type="match status" value="2"/>
</dbReference>
<evidence type="ECO:0000256" key="2">
    <source>
        <dbReference type="RuleBase" id="RU369070"/>
    </source>
</evidence>
<accession>A0A2G2WSY1</accession>
<dbReference type="OrthoDB" id="16820at2759"/>
<reference evidence="5" key="2">
    <citation type="journal article" date="2017" name="J. Anim. Genet.">
        <title>Multiple reference genome sequences of hot pepper reveal the massive evolution of plant disease resistance genes by retroduplication.</title>
        <authorList>
            <person name="Kim S."/>
            <person name="Park J."/>
            <person name="Yeom S.-I."/>
            <person name="Kim Y.-M."/>
            <person name="Seo E."/>
            <person name="Kim K.-T."/>
            <person name="Kim M.-S."/>
            <person name="Lee J.M."/>
            <person name="Cheong K."/>
            <person name="Shin H.-S."/>
            <person name="Kim S.-B."/>
            <person name="Han K."/>
            <person name="Lee J."/>
            <person name="Park M."/>
            <person name="Lee H.-A."/>
            <person name="Lee H.-Y."/>
            <person name="Lee Y."/>
            <person name="Oh S."/>
            <person name="Lee J.H."/>
            <person name="Choi E."/>
            <person name="Choi E."/>
            <person name="Lee S.E."/>
            <person name="Jeon J."/>
            <person name="Kim H."/>
            <person name="Choi G."/>
            <person name="Song H."/>
            <person name="Lee J."/>
            <person name="Lee S.-C."/>
            <person name="Kwon J.-K."/>
            <person name="Lee H.-Y."/>
            <person name="Koo N."/>
            <person name="Hong Y."/>
            <person name="Kim R.W."/>
            <person name="Kang W.-H."/>
            <person name="Huh J.H."/>
            <person name="Kang B.-C."/>
            <person name="Yang T.-J."/>
            <person name="Lee Y.-H."/>
            <person name="Bennetzen J.L."/>
            <person name="Choi D."/>
        </authorList>
    </citation>
    <scope>NUCLEOTIDE SEQUENCE [LARGE SCALE GENOMIC DNA]</scope>
    <source>
        <strain evidence="5">cv. PBC81</strain>
    </source>
</reference>
<sequence>MVKKGNEAVDLANPHCPETKLVFQKRVVKKGNEAVAQVLIKLSGLPADAVTWEFASVLKTRLKVLDETVSTSQNAFVEGRQTLVVNEVVDSGESKLRSLESWKRFKEVFFGMRQMGQEGEMGNCHLSPKKNMGRDDWALKIQKLCLTKLYWVGNNGMFSVKSYDGKLLVREVDVFPCNTIWVPKAPRKVRFSGWLATHGVILMTKNLRKRKVFKAEYPIICKVFEYKKPYISFMDGITMGFGIGLSGHGRYKLITERTVLAMPENGVGLFPDVGFSYIAAHGPGEGTVELPTPFLSVCLISLAIPGAYLGLTGSRILTPADALYVGLATHYVPSANLGTLKEALLATKLFTRPRTTRPSESLYLVCAAEIRDDFALLCSLLLLLDSNHRFLRHIWCSAFFFRWLRILFIIPSDNSEDPNEEIKELLAKYSSDPVSGPRLKLLLPRIISTFAANKSIREILEELENHQQSADTLVSEWAKDALLGLSKGAPFSLCLTQKLFSKVAFACGKHENDLSRLTGVMRTEYRIAIRSALRNDFAEGVRAVLVDKDQNPKWKPSCLEEVDHSEVEALFEPLSPDIGELNV</sequence>
<comment type="pathway">
    <text evidence="2">Amino-acid degradation; L-valine degradation.</text>
</comment>
<dbReference type="STRING" id="33114.A0A2G2WSY1"/>
<evidence type="ECO:0000259" key="3">
    <source>
        <dbReference type="Pfam" id="PF16113"/>
    </source>
</evidence>
<comment type="caution">
    <text evidence="4">The sequence shown here is derived from an EMBL/GenBank/DDBJ whole genome shotgun (WGS) entry which is preliminary data.</text>
</comment>
<evidence type="ECO:0000313" key="4">
    <source>
        <dbReference type="EMBL" id="PHT48280.1"/>
    </source>
</evidence>
<feature type="domain" description="Enoyl-CoA hydratase/isomerase" evidence="3">
    <location>
        <begin position="417"/>
        <end position="571"/>
    </location>
</feature>
<dbReference type="EMBL" id="MLFT02000005">
    <property type="protein sequence ID" value="PHT48280.1"/>
    <property type="molecule type" value="Genomic_DNA"/>
</dbReference>
<dbReference type="Pfam" id="PF16113">
    <property type="entry name" value="ECH_2"/>
    <property type="match status" value="2"/>
</dbReference>
<dbReference type="CDD" id="cd06558">
    <property type="entry name" value="crotonase-like"/>
    <property type="match status" value="1"/>
</dbReference>
<keyword evidence="5" id="KW-1185">Reference proteome</keyword>
<protein>
    <recommendedName>
        <fullName evidence="2">3-hydroxyisobutyryl-CoA hydrolase</fullName>
        <shortName evidence="2">HIB-CoA hydrolase</shortName>
        <shortName evidence="2">HIBYL-CoA-H</shortName>
        <ecNumber evidence="2">3.1.2.4</ecNumber>
    </recommendedName>
    <alternativeName>
        <fullName evidence="2">3-hydroxyisobutyryl-coenzyme A hydrolase</fullName>
    </alternativeName>
</protein>
<dbReference type="InterPro" id="IPR032259">
    <property type="entry name" value="HIBYL-CoA-H"/>
</dbReference>
<reference evidence="4 5" key="1">
    <citation type="journal article" date="2017" name="Genome Biol.">
        <title>New reference genome sequences of hot pepper reveal the massive evolution of plant disease-resistance genes by retroduplication.</title>
        <authorList>
            <person name="Kim S."/>
            <person name="Park J."/>
            <person name="Yeom S.I."/>
            <person name="Kim Y.M."/>
            <person name="Seo E."/>
            <person name="Kim K.T."/>
            <person name="Kim M.S."/>
            <person name="Lee J.M."/>
            <person name="Cheong K."/>
            <person name="Shin H.S."/>
            <person name="Kim S.B."/>
            <person name="Han K."/>
            <person name="Lee J."/>
            <person name="Park M."/>
            <person name="Lee H.A."/>
            <person name="Lee H.Y."/>
            <person name="Lee Y."/>
            <person name="Oh S."/>
            <person name="Lee J.H."/>
            <person name="Choi E."/>
            <person name="Choi E."/>
            <person name="Lee S.E."/>
            <person name="Jeon J."/>
            <person name="Kim H."/>
            <person name="Choi G."/>
            <person name="Song H."/>
            <person name="Lee J."/>
            <person name="Lee S.C."/>
            <person name="Kwon J.K."/>
            <person name="Lee H.Y."/>
            <person name="Koo N."/>
            <person name="Hong Y."/>
            <person name="Kim R.W."/>
            <person name="Kang W.H."/>
            <person name="Huh J.H."/>
            <person name="Kang B.C."/>
            <person name="Yang T.J."/>
            <person name="Lee Y.H."/>
            <person name="Bennetzen J.L."/>
            <person name="Choi D."/>
        </authorList>
    </citation>
    <scope>NUCLEOTIDE SEQUENCE [LARGE SCALE GENOMIC DNA]</scope>
    <source>
        <strain evidence="5">cv. PBC81</strain>
    </source>
</reference>
<organism evidence="4 5">
    <name type="scientific">Capsicum baccatum</name>
    <name type="common">Peruvian pepper</name>
    <dbReference type="NCBI Taxonomy" id="33114"/>
    <lineage>
        <taxon>Eukaryota</taxon>
        <taxon>Viridiplantae</taxon>
        <taxon>Streptophyta</taxon>
        <taxon>Embryophyta</taxon>
        <taxon>Tracheophyta</taxon>
        <taxon>Spermatophyta</taxon>
        <taxon>Magnoliopsida</taxon>
        <taxon>eudicotyledons</taxon>
        <taxon>Gunneridae</taxon>
        <taxon>Pentapetalae</taxon>
        <taxon>asterids</taxon>
        <taxon>lamiids</taxon>
        <taxon>Solanales</taxon>
        <taxon>Solanaceae</taxon>
        <taxon>Solanoideae</taxon>
        <taxon>Capsiceae</taxon>
        <taxon>Capsicum</taxon>
    </lineage>
</organism>
<keyword evidence="1 2" id="KW-0378">Hydrolase</keyword>
<dbReference type="GO" id="GO:0005829">
    <property type="term" value="C:cytosol"/>
    <property type="evidence" value="ECO:0007669"/>
    <property type="project" value="TreeGrafter"/>
</dbReference>
<dbReference type="AlphaFoldDB" id="A0A2G2WSY1"/>
<dbReference type="SUPFAM" id="SSF52096">
    <property type="entry name" value="ClpP/crotonase"/>
    <property type="match status" value="1"/>
</dbReference>
<comment type="similarity">
    <text evidence="2">Belongs to the enoyl-CoA hydratase/isomerase family.</text>
</comment>
<dbReference type="PANTHER" id="PTHR43176:SF21">
    <property type="entry name" value="3-HYDROXYISOBUTYRYL-COA HYDROLASE"/>
    <property type="match status" value="1"/>
</dbReference>
<name>A0A2G2WSY1_CAPBA</name>
<dbReference type="Proteomes" id="UP000224567">
    <property type="component" value="Unassembled WGS sequence"/>
</dbReference>
<comment type="function">
    <text evidence="2">Hydrolyzes 3-hydroxyisobutyryl-CoA (HIBYL-CoA), a saline catabolite. Has high activity toward isobutyryl-CoA. Could be an isobutyryl-CoA dehydrogenase that functions in valine catabolism.</text>
</comment>
<dbReference type="InterPro" id="IPR045004">
    <property type="entry name" value="ECH_dom"/>
</dbReference>
<dbReference type="PANTHER" id="PTHR43176">
    <property type="entry name" value="3-HYDROXYISOBUTYRYL-COA HYDROLASE-RELATED"/>
    <property type="match status" value="1"/>
</dbReference>
<dbReference type="GO" id="GO:0006574">
    <property type="term" value="P:L-valine catabolic process"/>
    <property type="evidence" value="ECO:0007669"/>
    <property type="project" value="UniProtKB-UniRule"/>
</dbReference>
<dbReference type="EC" id="3.1.2.4" evidence="2"/>
<evidence type="ECO:0000313" key="5">
    <source>
        <dbReference type="Proteomes" id="UP000224567"/>
    </source>
</evidence>
<feature type="domain" description="Enoyl-CoA hydratase/isomerase" evidence="3">
    <location>
        <begin position="208"/>
        <end position="348"/>
    </location>
</feature>
<proteinExistence type="inferred from homology"/>
<evidence type="ECO:0000256" key="1">
    <source>
        <dbReference type="ARBA" id="ARBA00022801"/>
    </source>
</evidence>